<comment type="similarity">
    <text evidence="12">Belongs to the pannexin family.</text>
</comment>
<evidence type="ECO:0000256" key="5">
    <source>
        <dbReference type="ARBA" id="ARBA00022692"/>
    </source>
</evidence>
<evidence type="ECO:0000256" key="3">
    <source>
        <dbReference type="ARBA" id="ARBA00022448"/>
    </source>
</evidence>
<sequence length="306" mass="36139">MAVSPSLDLYYNIRRKYNNDWIDCLSHVYSALALLCFALIFLLQTIFDKPMYCLINSYEHIYDEKHWPHDRWLKYINSYCYVEDKFFVNPSQKSFPLGSNRKEISANFYPWVIVFFVLQAFFFVLPHWIWEAFNFKTGITLRSLAIGLTVNDRKARKVYGKRSSGLNFSNGEPVPAFLGTLKYNSERKDKIFWNFARIIFCDRFRRDDPTGISFRSTSQCLLPFMYLYESMYIIPHDIDRNNPDFHFFVQKILGKDGVSTLRILYGNLTYFKVSTFTKELFDARHELFQPPSAGDSNTGDSHKENE</sequence>
<keyword evidence="6" id="KW-0303">Gap junction</keyword>
<organism evidence="13 14">
    <name type="scientific">Panagrolaimus superbus</name>
    <dbReference type="NCBI Taxonomy" id="310955"/>
    <lineage>
        <taxon>Eukaryota</taxon>
        <taxon>Metazoa</taxon>
        <taxon>Ecdysozoa</taxon>
        <taxon>Nematoda</taxon>
        <taxon>Chromadorea</taxon>
        <taxon>Rhabditida</taxon>
        <taxon>Tylenchina</taxon>
        <taxon>Panagrolaimomorpha</taxon>
        <taxon>Panagrolaimoidea</taxon>
        <taxon>Panagrolaimidae</taxon>
        <taxon>Panagrolaimus</taxon>
    </lineage>
</organism>
<evidence type="ECO:0000256" key="1">
    <source>
        <dbReference type="ARBA" id="ARBA00004610"/>
    </source>
</evidence>
<evidence type="ECO:0000256" key="7">
    <source>
        <dbReference type="ARBA" id="ARBA00022949"/>
    </source>
</evidence>
<dbReference type="GO" id="GO:0005921">
    <property type="term" value="C:gap junction"/>
    <property type="evidence" value="ECO:0007669"/>
    <property type="project" value="UniProtKB-SubCell"/>
</dbReference>
<evidence type="ECO:0000256" key="4">
    <source>
        <dbReference type="ARBA" id="ARBA00022475"/>
    </source>
</evidence>
<feature type="transmembrane region" description="Helical" evidence="12">
    <location>
        <begin position="28"/>
        <end position="47"/>
    </location>
</feature>
<dbReference type="Proteomes" id="UP000887577">
    <property type="component" value="Unplaced"/>
</dbReference>
<dbReference type="Pfam" id="PF00876">
    <property type="entry name" value="Innexin"/>
    <property type="match status" value="1"/>
</dbReference>
<comment type="caution">
    <text evidence="12">Lacks conserved residue(s) required for the propagation of feature annotation.</text>
</comment>
<gene>
    <name evidence="12" type="primary">inx</name>
</gene>
<keyword evidence="8 12" id="KW-1133">Transmembrane helix</keyword>
<evidence type="ECO:0000256" key="10">
    <source>
        <dbReference type="ARBA" id="ARBA00023136"/>
    </source>
</evidence>
<comment type="subcellular location">
    <subcellularLocation>
        <location evidence="1">Cell junction</location>
        <location evidence="1">Gap junction</location>
    </subcellularLocation>
    <subcellularLocation>
        <location evidence="2 12">Cell membrane</location>
        <topology evidence="2 12">Multi-pass membrane protein</topology>
    </subcellularLocation>
</comment>
<evidence type="ECO:0000256" key="8">
    <source>
        <dbReference type="ARBA" id="ARBA00022989"/>
    </source>
</evidence>
<feature type="transmembrane region" description="Helical" evidence="12">
    <location>
        <begin position="108"/>
        <end position="130"/>
    </location>
</feature>
<name>A0A914YUZ7_9BILA</name>
<reference evidence="14" key="1">
    <citation type="submission" date="2022-11" db="UniProtKB">
        <authorList>
            <consortium name="WormBaseParasite"/>
        </authorList>
    </citation>
    <scope>IDENTIFICATION</scope>
</reference>
<dbReference type="GO" id="GO:0005886">
    <property type="term" value="C:plasma membrane"/>
    <property type="evidence" value="ECO:0007669"/>
    <property type="project" value="UniProtKB-SubCell"/>
</dbReference>
<evidence type="ECO:0000256" key="6">
    <source>
        <dbReference type="ARBA" id="ARBA00022868"/>
    </source>
</evidence>
<keyword evidence="3 12" id="KW-0813">Transport</keyword>
<keyword evidence="11 12" id="KW-0407">Ion channel</keyword>
<dbReference type="PROSITE" id="PS51013">
    <property type="entry name" value="PANNEXIN"/>
    <property type="match status" value="1"/>
</dbReference>
<evidence type="ECO:0000256" key="11">
    <source>
        <dbReference type="ARBA" id="ARBA00023303"/>
    </source>
</evidence>
<evidence type="ECO:0000256" key="2">
    <source>
        <dbReference type="ARBA" id="ARBA00004651"/>
    </source>
</evidence>
<protein>
    <recommendedName>
        <fullName evidence="12">Innexin</fullName>
    </recommendedName>
</protein>
<keyword evidence="10 12" id="KW-0472">Membrane</keyword>
<keyword evidence="4" id="KW-1003">Cell membrane</keyword>
<evidence type="ECO:0000256" key="12">
    <source>
        <dbReference type="RuleBase" id="RU010713"/>
    </source>
</evidence>
<dbReference type="GO" id="GO:0034220">
    <property type="term" value="P:monoatomic ion transmembrane transport"/>
    <property type="evidence" value="ECO:0007669"/>
    <property type="project" value="UniProtKB-KW"/>
</dbReference>
<dbReference type="AlphaFoldDB" id="A0A914YUZ7"/>
<evidence type="ECO:0000256" key="9">
    <source>
        <dbReference type="ARBA" id="ARBA00023065"/>
    </source>
</evidence>
<keyword evidence="5 12" id="KW-0812">Transmembrane</keyword>
<comment type="function">
    <text evidence="12">Structural component of the gap junctions.</text>
</comment>
<dbReference type="WBParaSite" id="PSU_v2.g443.t1">
    <property type="protein sequence ID" value="PSU_v2.g443.t1"/>
    <property type="gene ID" value="PSU_v2.g443"/>
</dbReference>
<evidence type="ECO:0000313" key="13">
    <source>
        <dbReference type="Proteomes" id="UP000887577"/>
    </source>
</evidence>
<dbReference type="InterPro" id="IPR000990">
    <property type="entry name" value="Innexin"/>
</dbReference>
<dbReference type="PANTHER" id="PTHR11893">
    <property type="entry name" value="INNEXIN"/>
    <property type="match status" value="1"/>
</dbReference>
<proteinExistence type="inferred from homology"/>
<dbReference type="GO" id="GO:0005243">
    <property type="term" value="F:gap junction channel activity"/>
    <property type="evidence" value="ECO:0007669"/>
    <property type="project" value="TreeGrafter"/>
</dbReference>
<dbReference type="PANTHER" id="PTHR11893:SF36">
    <property type="entry name" value="INNEXIN-5"/>
    <property type="match status" value="1"/>
</dbReference>
<accession>A0A914YUZ7</accession>
<keyword evidence="9 12" id="KW-0406">Ion transport</keyword>
<keyword evidence="13" id="KW-1185">Reference proteome</keyword>
<evidence type="ECO:0000313" key="14">
    <source>
        <dbReference type="WBParaSite" id="PSU_v2.g443.t1"/>
    </source>
</evidence>
<keyword evidence="7" id="KW-0965">Cell junction</keyword>